<name>A0A1G6T2B7_9PROT</name>
<dbReference type="Pfam" id="PF01774">
    <property type="entry name" value="UreD"/>
    <property type="match status" value="1"/>
</dbReference>
<gene>
    <name evidence="3" type="primary">ureD</name>
    <name evidence="4" type="ORF">SAMN04487779_1005242</name>
</gene>
<evidence type="ECO:0000313" key="5">
    <source>
        <dbReference type="Proteomes" id="UP000198925"/>
    </source>
</evidence>
<dbReference type="HAMAP" id="MF_01384">
    <property type="entry name" value="UreD"/>
    <property type="match status" value="1"/>
</dbReference>
<dbReference type="GO" id="GO:0005737">
    <property type="term" value="C:cytoplasm"/>
    <property type="evidence" value="ECO:0007669"/>
    <property type="project" value="UniProtKB-SubCell"/>
</dbReference>
<reference evidence="4 5" key="1">
    <citation type="submission" date="2016-10" db="EMBL/GenBank/DDBJ databases">
        <authorList>
            <person name="de Groot N.N."/>
        </authorList>
    </citation>
    <scope>NUCLEOTIDE SEQUENCE [LARGE SCALE GENOMIC DNA]</scope>
    <source>
        <strain evidence="4 5">CPCC 100156</strain>
    </source>
</reference>
<dbReference type="GO" id="GO:0016151">
    <property type="term" value="F:nickel cation binding"/>
    <property type="evidence" value="ECO:0007669"/>
    <property type="project" value="UniProtKB-UniRule"/>
</dbReference>
<comment type="subunit">
    <text evidence="3">UreD, UreF and UreG form a complex that acts as a GTP-hydrolysis-dependent molecular chaperone, activating the urease apoprotein by helping to assemble the nickel containing metallocenter of UreC. The UreE protein probably delivers the nickel.</text>
</comment>
<dbReference type="AlphaFoldDB" id="A0A1G6T2B7"/>
<dbReference type="InterPro" id="IPR002669">
    <property type="entry name" value="UreD"/>
</dbReference>
<keyword evidence="3" id="KW-0963">Cytoplasm</keyword>
<dbReference type="STRING" id="938405.SAMN02927895_02328"/>
<keyword evidence="5" id="KW-1185">Reference proteome</keyword>
<comment type="subcellular location">
    <subcellularLocation>
        <location evidence="3">Cytoplasm</location>
    </subcellularLocation>
</comment>
<evidence type="ECO:0000256" key="2">
    <source>
        <dbReference type="ARBA" id="ARBA00023186"/>
    </source>
</evidence>
<evidence type="ECO:0000256" key="3">
    <source>
        <dbReference type="HAMAP-Rule" id="MF_01384"/>
    </source>
</evidence>
<comment type="function">
    <text evidence="3">Required for maturation of urease via the functional incorporation of the urease nickel metallocenter.</text>
</comment>
<accession>A0A1G6T2B7</accession>
<protein>
    <recommendedName>
        <fullName evidence="3">Urease accessory protein UreD</fullName>
    </recommendedName>
</protein>
<keyword evidence="2 3" id="KW-0143">Chaperone</keyword>
<comment type="similarity">
    <text evidence="1 3">Belongs to the UreD family.</text>
</comment>
<dbReference type="RefSeq" id="WP_090663476.1">
    <property type="nucleotide sequence ID" value="NZ_FMZX01000005.1"/>
</dbReference>
<dbReference type="PANTHER" id="PTHR33643">
    <property type="entry name" value="UREASE ACCESSORY PROTEIN D"/>
    <property type="match status" value="1"/>
</dbReference>
<dbReference type="EMBL" id="FMZX01000005">
    <property type="protein sequence ID" value="SDD22627.1"/>
    <property type="molecule type" value="Genomic_DNA"/>
</dbReference>
<evidence type="ECO:0000313" key="4">
    <source>
        <dbReference type="EMBL" id="SDD22627.1"/>
    </source>
</evidence>
<evidence type="ECO:0000256" key="1">
    <source>
        <dbReference type="ARBA" id="ARBA00007177"/>
    </source>
</evidence>
<dbReference type="Proteomes" id="UP000198925">
    <property type="component" value="Unassembled WGS sequence"/>
</dbReference>
<proteinExistence type="inferred from homology"/>
<keyword evidence="3" id="KW-0996">Nickel insertion</keyword>
<sequence>MPRDAPAAPSRHQRADGAFELGFGTSPRGTVLRTLFQQAPLRLLFPDPEPGEPPTAALLNCAGGLAGGDALRQAVRLEPGARATLCTAAAEKVYRSLGPATRIETRLSLGAGAVLEWLPQETILFDGARMTRRMRAELAEGARLLAAEMLVFGRAAAGERMRRGAVLDSWRLAGPDGLLWADALSLDAPAEQLAAPFGFGGAEAMATLLLAAPEAEAMRDLLRTLPEQAPGAATLPRPGLLLARWLGGASAVRRATRAAIAAIRGAALGLPPRLPRLWTT</sequence>
<organism evidence="4 5">
    <name type="scientific">Belnapia rosea</name>
    <dbReference type="NCBI Taxonomy" id="938405"/>
    <lineage>
        <taxon>Bacteria</taxon>
        <taxon>Pseudomonadati</taxon>
        <taxon>Pseudomonadota</taxon>
        <taxon>Alphaproteobacteria</taxon>
        <taxon>Acetobacterales</taxon>
        <taxon>Roseomonadaceae</taxon>
        <taxon>Belnapia</taxon>
    </lineage>
</organism>
<dbReference type="PANTHER" id="PTHR33643:SF1">
    <property type="entry name" value="UREASE ACCESSORY PROTEIN D"/>
    <property type="match status" value="1"/>
</dbReference>